<accession>A0AAE0DRB8</accession>
<evidence type="ECO:0000259" key="2">
    <source>
        <dbReference type="Pfam" id="PF14303"/>
    </source>
</evidence>
<dbReference type="Pfam" id="PF14303">
    <property type="entry name" value="NAM-associated"/>
    <property type="match status" value="1"/>
</dbReference>
<evidence type="ECO:0000256" key="1">
    <source>
        <dbReference type="SAM" id="MobiDB-lite"/>
    </source>
</evidence>
<name>A0AAE0DRB8_9ROSI</name>
<dbReference type="EMBL" id="JANJYJ010000010">
    <property type="protein sequence ID" value="KAK3183167.1"/>
    <property type="molecule type" value="Genomic_DNA"/>
</dbReference>
<feature type="compositionally biased region" description="Polar residues" evidence="1">
    <location>
        <begin position="68"/>
        <end position="87"/>
    </location>
</feature>
<sequence>MKREAIRMYNDFTGKPFKFEHCWEILKNHPKWCSGKLTKKCGPKKQKTVDGSFLDNPSPPTSTTPGSFNTFDLNSLVNEDTNTNSNGVVRPQGRKVVKEKMRRMTDDKGVIDVLNNLH</sequence>
<gene>
    <name evidence="3" type="ORF">Dsin_030453</name>
</gene>
<keyword evidence="4" id="KW-1185">Reference proteome</keyword>
<dbReference type="InterPro" id="IPR029466">
    <property type="entry name" value="NAM-associated_C"/>
</dbReference>
<protein>
    <recommendedName>
        <fullName evidence="2">No apical meristem-associated C-terminal domain-containing protein</fullName>
    </recommendedName>
</protein>
<feature type="domain" description="No apical meristem-associated C-terminal" evidence="2">
    <location>
        <begin position="15"/>
        <end position="109"/>
    </location>
</feature>
<comment type="caution">
    <text evidence="3">The sequence shown here is derived from an EMBL/GenBank/DDBJ whole genome shotgun (WGS) entry which is preliminary data.</text>
</comment>
<evidence type="ECO:0000313" key="3">
    <source>
        <dbReference type="EMBL" id="KAK3183167.1"/>
    </source>
</evidence>
<dbReference type="PANTHER" id="PTHR45023:SF4">
    <property type="entry name" value="GLYCINE-RICH PROTEIN-RELATED"/>
    <property type="match status" value="1"/>
</dbReference>
<dbReference type="Proteomes" id="UP001281410">
    <property type="component" value="Unassembled WGS sequence"/>
</dbReference>
<dbReference type="PANTHER" id="PTHR45023">
    <property type="match status" value="1"/>
</dbReference>
<evidence type="ECO:0000313" key="4">
    <source>
        <dbReference type="Proteomes" id="UP001281410"/>
    </source>
</evidence>
<dbReference type="AlphaFoldDB" id="A0AAE0DRB8"/>
<organism evidence="3 4">
    <name type="scientific">Dipteronia sinensis</name>
    <dbReference type="NCBI Taxonomy" id="43782"/>
    <lineage>
        <taxon>Eukaryota</taxon>
        <taxon>Viridiplantae</taxon>
        <taxon>Streptophyta</taxon>
        <taxon>Embryophyta</taxon>
        <taxon>Tracheophyta</taxon>
        <taxon>Spermatophyta</taxon>
        <taxon>Magnoliopsida</taxon>
        <taxon>eudicotyledons</taxon>
        <taxon>Gunneridae</taxon>
        <taxon>Pentapetalae</taxon>
        <taxon>rosids</taxon>
        <taxon>malvids</taxon>
        <taxon>Sapindales</taxon>
        <taxon>Sapindaceae</taxon>
        <taxon>Hippocastanoideae</taxon>
        <taxon>Acereae</taxon>
        <taxon>Dipteronia</taxon>
    </lineage>
</organism>
<feature type="region of interest" description="Disordered" evidence="1">
    <location>
        <begin position="44"/>
        <end position="91"/>
    </location>
</feature>
<proteinExistence type="predicted"/>
<reference evidence="3" key="1">
    <citation type="journal article" date="2023" name="Plant J.">
        <title>Genome sequences and population genomics provide insights into the demographic history, inbreeding, and mutation load of two 'living fossil' tree species of Dipteronia.</title>
        <authorList>
            <person name="Feng Y."/>
            <person name="Comes H.P."/>
            <person name="Chen J."/>
            <person name="Zhu S."/>
            <person name="Lu R."/>
            <person name="Zhang X."/>
            <person name="Li P."/>
            <person name="Qiu J."/>
            <person name="Olsen K.M."/>
            <person name="Qiu Y."/>
        </authorList>
    </citation>
    <scope>NUCLEOTIDE SEQUENCE</scope>
    <source>
        <strain evidence="3">NBL</strain>
    </source>
</reference>